<sequence length="129" mass="14382">RMRAMGPIHSRLIHPVSVAARRCMLADYTRKQLNGTELSKTELSSAVRYRETDGLIAILDVLYISREELADFSCTLVPYRHDLPDVTRGLTTVTDSSSATGGDLQETGEKMAPKMAVRMQPDAFVAFRH</sequence>
<organism evidence="1 2">
    <name type="scientific">Batillaria attramentaria</name>
    <dbReference type="NCBI Taxonomy" id="370345"/>
    <lineage>
        <taxon>Eukaryota</taxon>
        <taxon>Metazoa</taxon>
        <taxon>Spiralia</taxon>
        <taxon>Lophotrochozoa</taxon>
        <taxon>Mollusca</taxon>
        <taxon>Gastropoda</taxon>
        <taxon>Caenogastropoda</taxon>
        <taxon>Sorbeoconcha</taxon>
        <taxon>Cerithioidea</taxon>
        <taxon>Batillariidae</taxon>
        <taxon>Batillaria</taxon>
    </lineage>
</organism>
<comment type="caution">
    <text evidence="1">The sequence shown here is derived from an EMBL/GenBank/DDBJ whole genome shotgun (WGS) entry which is preliminary data.</text>
</comment>
<dbReference type="AlphaFoldDB" id="A0ABD0M9V4"/>
<protein>
    <submittedName>
        <fullName evidence="1">Uncharacterized protein</fullName>
    </submittedName>
</protein>
<evidence type="ECO:0000313" key="2">
    <source>
        <dbReference type="Proteomes" id="UP001519460"/>
    </source>
</evidence>
<feature type="non-terminal residue" evidence="1">
    <location>
        <position position="1"/>
    </location>
</feature>
<dbReference type="Proteomes" id="UP001519460">
    <property type="component" value="Unassembled WGS sequence"/>
</dbReference>
<evidence type="ECO:0000313" key="1">
    <source>
        <dbReference type="EMBL" id="KAK7508547.1"/>
    </source>
</evidence>
<gene>
    <name evidence="1" type="ORF">BaRGS_00000113</name>
</gene>
<keyword evidence="2" id="KW-1185">Reference proteome</keyword>
<proteinExistence type="predicted"/>
<dbReference type="EMBL" id="JACVVK020000001">
    <property type="protein sequence ID" value="KAK7508547.1"/>
    <property type="molecule type" value="Genomic_DNA"/>
</dbReference>
<reference evidence="1 2" key="1">
    <citation type="journal article" date="2023" name="Sci. Data">
        <title>Genome assembly of the Korean intertidal mud-creeper Batillaria attramentaria.</title>
        <authorList>
            <person name="Patra A.K."/>
            <person name="Ho P.T."/>
            <person name="Jun S."/>
            <person name="Lee S.J."/>
            <person name="Kim Y."/>
            <person name="Won Y.J."/>
        </authorList>
    </citation>
    <scope>NUCLEOTIDE SEQUENCE [LARGE SCALE GENOMIC DNA]</scope>
    <source>
        <strain evidence="1">Wonlab-2016</strain>
    </source>
</reference>
<name>A0ABD0M9V4_9CAEN</name>
<accession>A0ABD0M9V4</accession>